<dbReference type="AlphaFoldDB" id="A0A8E2DF80"/>
<organism evidence="2 3">
    <name type="scientific">Obba rivulosa</name>
    <dbReference type="NCBI Taxonomy" id="1052685"/>
    <lineage>
        <taxon>Eukaryota</taxon>
        <taxon>Fungi</taxon>
        <taxon>Dikarya</taxon>
        <taxon>Basidiomycota</taxon>
        <taxon>Agaricomycotina</taxon>
        <taxon>Agaricomycetes</taxon>
        <taxon>Polyporales</taxon>
        <taxon>Gelatoporiaceae</taxon>
        <taxon>Obba</taxon>
    </lineage>
</organism>
<dbReference type="Proteomes" id="UP000250043">
    <property type="component" value="Unassembled WGS sequence"/>
</dbReference>
<sequence>MSLDTSQTRPTNPHTLRNTSCNESDASSMQVDLCYQPKSNNNVASPVPGGTGAPLEALEWAQPKRFLNEWTAALWLVTAQVFKVAHFIGDPEGLWAAHRNDLSPALVTEGKSFEVAVALLIKRYFTLLNNCGLKNGGTEEVIGICDCRAGCYPAVVARLPS</sequence>
<evidence type="ECO:0000313" key="2">
    <source>
        <dbReference type="EMBL" id="OCH84671.1"/>
    </source>
</evidence>
<proteinExistence type="predicted"/>
<accession>A0A8E2DF80</accession>
<dbReference type="EMBL" id="KV722647">
    <property type="protein sequence ID" value="OCH84671.1"/>
    <property type="molecule type" value="Genomic_DNA"/>
</dbReference>
<keyword evidence="3" id="KW-1185">Reference proteome</keyword>
<name>A0A8E2DF80_9APHY</name>
<evidence type="ECO:0000256" key="1">
    <source>
        <dbReference type="SAM" id="MobiDB-lite"/>
    </source>
</evidence>
<reference evidence="2 3" key="1">
    <citation type="submission" date="2016-07" db="EMBL/GenBank/DDBJ databases">
        <title>Draft genome of the white-rot fungus Obba rivulosa 3A-2.</title>
        <authorList>
            <consortium name="DOE Joint Genome Institute"/>
            <person name="Miettinen O."/>
            <person name="Riley R."/>
            <person name="Acob R."/>
            <person name="Barry K."/>
            <person name="Cullen D."/>
            <person name="De Vries R."/>
            <person name="Hainaut M."/>
            <person name="Hatakka A."/>
            <person name="Henrissat B."/>
            <person name="Hilden K."/>
            <person name="Kuo R."/>
            <person name="Labutti K."/>
            <person name="Lipzen A."/>
            <person name="Makela M.R."/>
            <person name="Sandor L."/>
            <person name="Spatafora J.W."/>
            <person name="Grigoriev I.V."/>
            <person name="Hibbett D.S."/>
        </authorList>
    </citation>
    <scope>NUCLEOTIDE SEQUENCE [LARGE SCALE GENOMIC DNA]</scope>
    <source>
        <strain evidence="2 3">3A-2</strain>
    </source>
</reference>
<gene>
    <name evidence="2" type="ORF">OBBRIDRAFT_808065</name>
</gene>
<feature type="region of interest" description="Disordered" evidence="1">
    <location>
        <begin position="1"/>
        <end position="23"/>
    </location>
</feature>
<protein>
    <submittedName>
        <fullName evidence="2">Uncharacterized protein</fullName>
    </submittedName>
</protein>
<evidence type="ECO:0000313" key="3">
    <source>
        <dbReference type="Proteomes" id="UP000250043"/>
    </source>
</evidence>